<name>A0A0N4VQM6_ENTVE</name>
<reference evidence="3" key="1">
    <citation type="submission" date="2017-02" db="UniProtKB">
        <authorList>
            <consortium name="WormBaseParasite"/>
        </authorList>
    </citation>
    <scope>IDENTIFICATION</scope>
</reference>
<dbReference type="OrthoDB" id="2013972at2759"/>
<evidence type="ECO:0000313" key="3">
    <source>
        <dbReference type="WBParaSite" id="EVEC_0001332701-mRNA-1"/>
    </source>
</evidence>
<evidence type="ECO:0000313" key="2">
    <source>
        <dbReference type="Proteomes" id="UP000274131"/>
    </source>
</evidence>
<reference evidence="1 2" key="2">
    <citation type="submission" date="2018-10" db="EMBL/GenBank/DDBJ databases">
        <authorList>
            <consortium name="Pathogen Informatics"/>
        </authorList>
    </citation>
    <scope>NUCLEOTIDE SEQUENCE [LARGE SCALE GENOMIC DNA]</scope>
</reference>
<dbReference type="AlphaFoldDB" id="A0A0N4VQM6"/>
<accession>A0A0N4VQM6</accession>
<keyword evidence="2" id="KW-1185">Reference proteome</keyword>
<dbReference type="EMBL" id="UXUI01014812">
    <property type="protein sequence ID" value="VDD97720.1"/>
    <property type="molecule type" value="Genomic_DNA"/>
</dbReference>
<organism evidence="3">
    <name type="scientific">Enterobius vermicularis</name>
    <name type="common">Human pinworm</name>
    <dbReference type="NCBI Taxonomy" id="51028"/>
    <lineage>
        <taxon>Eukaryota</taxon>
        <taxon>Metazoa</taxon>
        <taxon>Ecdysozoa</taxon>
        <taxon>Nematoda</taxon>
        <taxon>Chromadorea</taxon>
        <taxon>Rhabditida</taxon>
        <taxon>Spirurina</taxon>
        <taxon>Oxyuridomorpha</taxon>
        <taxon>Oxyuroidea</taxon>
        <taxon>Oxyuridae</taxon>
        <taxon>Enterobius</taxon>
    </lineage>
</organism>
<protein>
    <submittedName>
        <fullName evidence="3">Orotate phosphoribosyltransferase</fullName>
    </submittedName>
</protein>
<sequence>MVKVRLGKAEYLALKEFENLHHRDIWNWIVEKLTGGQKDGKVLQILDISDEPSIFAFMFAEQFPNHVVTCAIRDNVLPEFEIPKNVKLVSIKKYKDLQSLGPFDGIILKELTKEIKDLGAAFTELRILFDTAKMVILARPKNPPLPLPEMCLPLWSKMALAREDIKSAADQV</sequence>
<dbReference type="WBParaSite" id="EVEC_0001332701-mRNA-1">
    <property type="protein sequence ID" value="EVEC_0001332701-mRNA-1"/>
    <property type="gene ID" value="EVEC_0001332701"/>
</dbReference>
<gene>
    <name evidence="1" type="ORF">EVEC_LOCUS12471</name>
</gene>
<proteinExistence type="predicted"/>
<dbReference type="Proteomes" id="UP000274131">
    <property type="component" value="Unassembled WGS sequence"/>
</dbReference>
<evidence type="ECO:0000313" key="1">
    <source>
        <dbReference type="EMBL" id="VDD97720.1"/>
    </source>
</evidence>